<dbReference type="NCBIfam" id="TIGR01509">
    <property type="entry name" value="HAD-SF-IA-v3"/>
    <property type="match status" value="1"/>
</dbReference>
<gene>
    <name evidence="9" type="ORF">SCD_n01022</name>
</gene>
<dbReference type="EC" id="3.1.3.18" evidence="3"/>
<dbReference type="Gene3D" id="3.40.50.1000">
    <property type="entry name" value="HAD superfamily/HAD-like"/>
    <property type="match status" value="1"/>
</dbReference>
<evidence type="ECO:0000313" key="10">
    <source>
        <dbReference type="Proteomes" id="UP000015559"/>
    </source>
</evidence>
<dbReference type="SUPFAM" id="SSF56784">
    <property type="entry name" value="HAD-like"/>
    <property type="match status" value="1"/>
</dbReference>
<evidence type="ECO:0000256" key="7">
    <source>
        <dbReference type="ARBA" id="ARBA00023277"/>
    </source>
</evidence>
<dbReference type="InterPro" id="IPR023214">
    <property type="entry name" value="HAD_sf"/>
</dbReference>
<dbReference type="HOGENOM" id="CLU_045011_19_1_4"/>
<evidence type="ECO:0000256" key="5">
    <source>
        <dbReference type="ARBA" id="ARBA00022801"/>
    </source>
</evidence>
<protein>
    <recommendedName>
        <fullName evidence="3">phosphoglycolate phosphatase</fullName>
        <ecNumber evidence="3">3.1.3.18</ecNumber>
    </recommendedName>
</protein>
<keyword evidence="10" id="KW-1185">Reference proteome</keyword>
<sequence>MKAVLFDLDGTLADTAPDLGHALNLQRERHGLPPLPQETIRPYASHGTVGLFDIGFGLTPQDERFAPMREEYLALYTANLCLHTTLFPGMAELLAALEARNISWGVVTNKPARFTNPLLELLGLSKRAASIISGDTCAHPKPHPEPLLRAAREIGVAPQSCLYVGDAERDIEAARAAGMAALIADYGYLGAEDRPETWGADGRIDTPLGILAFLP</sequence>
<dbReference type="InterPro" id="IPR006439">
    <property type="entry name" value="HAD-SF_hydro_IA"/>
</dbReference>
<dbReference type="PANTHER" id="PTHR43434">
    <property type="entry name" value="PHOSPHOGLYCOLATE PHOSPHATASE"/>
    <property type="match status" value="1"/>
</dbReference>
<keyword evidence="6" id="KW-0460">Magnesium</keyword>
<reference evidence="9 10" key="1">
    <citation type="journal article" date="2012" name="Appl. Environ. Microbiol.">
        <title>Draft genome sequence of a psychrotolerant sulfur-oxidizing bacterium, Sulfuricella denitrificans skB26, and proteomic insights into cold adaptation.</title>
        <authorList>
            <person name="Watanabe T."/>
            <person name="Kojima H."/>
            <person name="Fukui M."/>
        </authorList>
    </citation>
    <scope>NUCLEOTIDE SEQUENCE [LARGE SCALE GENOMIC DNA]</scope>
    <source>
        <strain evidence="10">skB26</strain>
    </source>
</reference>
<dbReference type="FunFam" id="3.40.50.1000:FF:000022">
    <property type="entry name" value="Phosphoglycolate phosphatase"/>
    <property type="match status" value="1"/>
</dbReference>
<evidence type="ECO:0000256" key="6">
    <source>
        <dbReference type="ARBA" id="ARBA00022842"/>
    </source>
</evidence>
<accession>S6AFY5</accession>
<dbReference type="GO" id="GO:0008967">
    <property type="term" value="F:phosphoglycolate phosphatase activity"/>
    <property type="evidence" value="ECO:0007669"/>
    <property type="project" value="UniProtKB-EC"/>
</dbReference>
<dbReference type="GO" id="GO:0046872">
    <property type="term" value="F:metal ion binding"/>
    <property type="evidence" value="ECO:0007669"/>
    <property type="project" value="UniProtKB-KW"/>
</dbReference>
<organism evidence="9 10">
    <name type="scientific">Sulfuricella denitrificans (strain DSM 22764 / NBRC 105220 / skB26)</name>
    <dbReference type="NCBI Taxonomy" id="1163617"/>
    <lineage>
        <taxon>Bacteria</taxon>
        <taxon>Pseudomonadati</taxon>
        <taxon>Pseudomonadota</taxon>
        <taxon>Betaproteobacteria</taxon>
        <taxon>Nitrosomonadales</taxon>
        <taxon>Sulfuricellaceae</taxon>
        <taxon>Sulfuricella</taxon>
    </lineage>
</organism>
<evidence type="ECO:0000256" key="4">
    <source>
        <dbReference type="ARBA" id="ARBA00022723"/>
    </source>
</evidence>
<evidence type="ECO:0000256" key="8">
    <source>
        <dbReference type="ARBA" id="ARBA00059247"/>
    </source>
</evidence>
<evidence type="ECO:0000256" key="1">
    <source>
        <dbReference type="ARBA" id="ARBA00000830"/>
    </source>
</evidence>
<dbReference type="InterPro" id="IPR050155">
    <property type="entry name" value="HAD-like_hydrolase_sf"/>
</dbReference>
<comment type="function">
    <text evidence="8">Specifically catalyzes the dephosphorylation of 2-phosphoglycolate. Is involved in the dissimilation of the intracellular 2-phosphoglycolate formed during the DNA repair of 3'-phosphoglycolate ends, a major class of DNA lesions induced by oxidative stress.</text>
</comment>
<dbReference type="PANTHER" id="PTHR43434:SF23">
    <property type="entry name" value="PHOSPHOGLYCOLATE PHOSPHATASE"/>
    <property type="match status" value="1"/>
</dbReference>
<evidence type="ECO:0000256" key="2">
    <source>
        <dbReference type="ARBA" id="ARBA00004818"/>
    </source>
</evidence>
<dbReference type="AlphaFoldDB" id="S6AFY5"/>
<dbReference type="InterPro" id="IPR023198">
    <property type="entry name" value="PGP-like_dom2"/>
</dbReference>
<dbReference type="NCBIfam" id="TIGR01549">
    <property type="entry name" value="HAD-SF-IA-v1"/>
    <property type="match status" value="1"/>
</dbReference>
<evidence type="ECO:0000313" key="9">
    <source>
        <dbReference type="EMBL" id="BAN34861.1"/>
    </source>
</evidence>
<dbReference type="SFLD" id="SFLDG01129">
    <property type="entry name" value="C1.5:_HAD__Beta-PGM__Phosphata"/>
    <property type="match status" value="1"/>
</dbReference>
<dbReference type="EMBL" id="AP013066">
    <property type="protein sequence ID" value="BAN34861.1"/>
    <property type="molecule type" value="Genomic_DNA"/>
</dbReference>
<keyword evidence="5 9" id="KW-0378">Hydrolase</keyword>
<dbReference type="InterPro" id="IPR041492">
    <property type="entry name" value="HAD_2"/>
</dbReference>
<dbReference type="Gene3D" id="1.10.150.240">
    <property type="entry name" value="Putative phosphatase, domain 2"/>
    <property type="match status" value="1"/>
</dbReference>
<dbReference type="OrthoDB" id="9776368at2"/>
<keyword evidence="4" id="KW-0479">Metal-binding</keyword>
<dbReference type="RefSeq" id="WP_009206189.1">
    <property type="nucleotide sequence ID" value="NC_022357.1"/>
</dbReference>
<dbReference type="Pfam" id="PF13419">
    <property type="entry name" value="HAD_2"/>
    <property type="match status" value="1"/>
</dbReference>
<keyword evidence="7" id="KW-0119">Carbohydrate metabolism</keyword>
<dbReference type="SFLD" id="SFLDG01135">
    <property type="entry name" value="C1.5.6:_HAD__Beta-PGM__Phospha"/>
    <property type="match status" value="1"/>
</dbReference>
<dbReference type="SFLD" id="SFLDS00003">
    <property type="entry name" value="Haloacid_Dehalogenase"/>
    <property type="match status" value="1"/>
</dbReference>
<dbReference type="STRING" id="1163617.SCD_n01022"/>
<comment type="pathway">
    <text evidence="2">Organic acid metabolism; glycolate biosynthesis; glycolate from 2-phosphoglycolate: step 1/1.</text>
</comment>
<evidence type="ECO:0000256" key="3">
    <source>
        <dbReference type="ARBA" id="ARBA00013078"/>
    </source>
</evidence>
<dbReference type="GO" id="GO:0005829">
    <property type="term" value="C:cytosol"/>
    <property type="evidence" value="ECO:0007669"/>
    <property type="project" value="TreeGrafter"/>
</dbReference>
<dbReference type="GO" id="GO:0006281">
    <property type="term" value="P:DNA repair"/>
    <property type="evidence" value="ECO:0007669"/>
    <property type="project" value="TreeGrafter"/>
</dbReference>
<dbReference type="KEGG" id="sdr:SCD_n01022"/>
<name>S6AFY5_SULDS</name>
<dbReference type="eggNOG" id="COG0546">
    <property type="taxonomic scope" value="Bacteria"/>
</dbReference>
<dbReference type="Proteomes" id="UP000015559">
    <property type="component" value="Chromosome"/>
</dbReference>
<proteinExistence type="predicted"/>
<comment type="catalytic activity">
    <reaction evidence="1">
        <text>2-phosphoglycolate + H2O = glycolate + phosphate</text>
        <dbReference type="Rhea" id="RHEA:14369"/>
        <dbReference type="ChEBI" id="CHEBI:15377"/>
        <dbReference type="ChEBI" id="CHEBI:29805"/>
        <dbReference type="ChEBI" id="CHEBI:43474"/>
        <dbReference type="ChEBI" id="CHEBI:58033"/>
        <dbReference type="EC" id="3.1.3.18"/>
    </reaction>
</comment>
<dbReference type="InterPro" id="IPR036412">
    <property type="entry name" value="HAD-like_sf"/>
</dbReference>